<organism evidence="2 3">
    <name type="scientific">Vannielia litorea</name>
    <dbReference type="NCBI Taxonomy" id="1217970"/>
    <lineage>
        <taxon>Bacteria</taxon>
        <taxon>Pseudomonadati</taxon>
        <taxon>Pseudomonadota</taxon>
        <taxon>Alphaproteobacteria</taxon>
        <taxon>Rhodobacterales</taxon>
        <taxon>Paracoccaceae</taxon>
        <taxon>Vannielia</taxon>
    </lineage>
</organism>
<dbReference type="STRING" id="1217970.SAMN05444002_0615"/>
<protein>
    <submittedName>
        <fullName evidence="2">Uncharacterized protein</fullName>
    </submittedName>
</protein>
<dbReference type="OrthoDB" id="7866935at2"/>
<evidence type="ECO:0000313" key="3">
    <source>
        <dbReference type="Proteomes" id="UP000184932"/>
    </source>
</evidence>
<keyword evidence="3" id="KW-1185">Reference proteome</keyword>
<evidence type="ECO:0000313" key="2">
    <source>
        <dbReference type="EMBL" id="SIN80917.1"/>
    </source>
</evidence>
<dbReference type="Proteomes" id="UP000184932">
    <property type="component" value="Unassembled WGS sequence"/>
</dbReference>
<feature type="signal peptide" evidence="1">
    <location>
        <begin position="1"/>
        <end position="23"/>
    </location>
</feature>
<dbReference type="EMBL" id="FSRL01000001">
    <property type="protein sequence ID" value="SIN80917.1"/>
    <property type="molecule type" value="Genomic_DNA"/>
</dbReference>
<dbReference type="RefSeq" id="WP_074254783.1">
    <property type="nucleotide sequence ID" value="NZ_FSRL01000001.1"/>
</dbReference>
<reference evidence="3" key="1">
    <citation type="submission" date="2016-11" db="EMBL/GenBank/DDBJ databases">
        <authorList>
            <person name="Varghese N."/>
            <person name="Submissions S."/>
        </authorList>
    </citation>
    <scope>NUCLEOTIDE SEQUENCE [LARGE SCALE GENOMIC DNA]</scope>
    <source>
        <strain evidence="3">DSM 29440</strain>
    </source>
</reference>
<dbReference type="AlphaFoldDB" id="A0A1N6EDF5"/>
<sequence length="100" mass="9940">MPGKFVLPFAFLASLVTTPLALALSAPPGDGPVLVILSPWAEADRLLAASGGRPLGPRRAPFAILASFPTPAAAAAARDHGAWAVFGGAALATLCGVSHA</sequence>
<proteinExistence type="predicted"/>
<feature type="chain" id="PRO_5013201332" evidence="1">
    <location>
        <begin position="24"/>
        <end position="100"/>
    </location>
</feature>
<accession>A0A1N6EDF5</accession>
<keyword evidence="1" id="KW-0732">Signal</keyword>
<name>A0A1N6EDF5_9RHOB</name>
<evidence type="ECO:0000256" key="1">
    <source>
        <dbReference type="SAM" id="SignalP"/>
    </source>
</evidence>
<gene>
    <name evidence="2" type="ORF">SAMN05444002_0615</name>
</gene>